<gene>
    <name evidence="2" type="ORF">E5676_scaffold313G00500</name>
</gene>
<dbReference type="AlphaFoldDB" id="A0A5D3DSF6"/>
<dbReference type="Proteomes" id="UP000321947">
    <property type="component" value="Unassembled WGS sequence"/>
</dbReference>
<dbReference type="EMBL" id="SSTD01003373">
    <property type="protein sequence ID" value="TYK26484.1"/>
    <property type="molecule type" value="Genomic_DNA"/>
</dbReference>
<protein>
    <submittedName>
        <fullName evidence="2">NBS-LRR type resistance protein</fullName>
    </submittedName>
</protein>
<evidence type="ECO:0000256" key="1">
    <source>
        <dbReference type="SAM" id="MobiDB-lite"/>
    </source>
</evidence>
<organism evidence="2 3">
    <name type="scientific">Cucumis melo var. makuwa</name>
    <name type="common">Oriental melon</name>
    <dbReference type="NCBI Taxonomy" id="1194695"/>
    <lineage>
        <taxon>Eukaryota</taxon>
        <taxon>Viridiplantae</taxon>
        <taxon>Streptophyta</taxon>
        <taxon>Embryophyta</taxon>
        <taxon>Tracheophyta</taxon>
        <taxon>Spermatophyta</taxon>
        <taxon>Magnoliopsida</taxon>
        <taxon>eudicotyledons</taxon>
        <taxon>Gunneridae</taxon>
        <taxon>Pentapetalae</taxon>
        <taxon>rosids</taxon>
        <taxon>fabids</taxon>
        <taxon>Cucurbitales</taxon>
        <taxon>Cucurbitaceae</taxon>
        <taxon>Benincaseae</taxon>
        <taxon>Cucumis</taxon>
    </lineage>
</organism>
<comment type="caution">
    <text evidence="2">The sequence shown here is derived from an EMBL/GenBank/DDBJ whole genome shotgun (WGS) entry which is preliminary data.</text>
</comment>
<sequence>MLTTFKEFRTDCHRHVKKYIDPEEARANPSNVLKQSRRTRLLDRSSLTIIAAGQSRFYNAMETHNQMLELQSQPTQRVVSHALGMRHAIRCWIDDQTIQKALVGDPSRRPTKRQKLESVSFRNGTNAKADAGHTRAQQGPPHDP</sequence>
<reference evidence="2 3" key="1">
    <citation type="submission" date="2019-08" db="EMBL/GenBank/DDBJ databases">
        <title>Draft genome sequences of two oriental melons (Cucumis melo L. var makuwa).</title>
        <authorList>
            <person name="Kwon S.-Y."/>
        </authorList>
    </citation>
    <scope>NUCLEOTIDE SEQUENCE [LARGE SCALE GENOMIC DNA]</scope>
    <source>
        <strain evidence="3">cv. Chang Bougi</strain>
        <tissue evidence="2">Leaf</tissue>
    </source>
</reference>
<accession>A0A5D3DSF6</accession>
<evidence type="ECO:0000313" key="2">
    <source>
        <dbReference type="EMBL" id="TYK26484.1"/>
    </source>
</evidence>
<feature type="region of interest" description="Disordered" evidence="1">
    <location>
        <begin position="103"/>
        <end position="144"/>
    </location>
</feature>
<proteinExistence type="predicted"/>
<evidence type="ECO:0000313" key="3">
    <source>
        <dbReference type="Proteomes" id="UP000321947"/>
    </source>
</evidence>
<name>A0A5D3DSF6_CUCMM</name>